<dbReference type="RefSeq" id="XP_033528163.1">
    <property type="nucleotide sequence ID" value="XM_033672679.1"/>
</dbReference>
<name>A0A6A6AQG8_9PLEO</name>
<reference evidence="1" key="1">
    <citation type="journal article" date="2020" name="Stud. Mycol.">
        <title>101 Dothideomycetes genomes: a test case for predicting lifestyles and emergence of pathogens.</title>
        <authorList>
            <person name="Haridas S."/>
            <person name="Albert R."/>
            <person name="Binder M."/>
            <person name="Bloem J."/>
            <person name="Labutti K."/>
            <person name="Salamov A."/>
            <person name="Andreopoulos B."/>
            <person name="Baker S."/>
            <person name="Barry K."/>
            <person name="Bills G."/>
            <person name="Bluhm B."/>
            <person name="Cannon C."/>
            <person name="Castanera R."/>
            <person name="Culley D."/>
            <person name="Daum C."/>
            <person name="Ezra D."/>
            <person name="Gonzalez J."/>
            <person name="Henrissat B."/>
            <person name="Kuo A."/>
            <person name="Liang C."/>
            <person name="Lipzen A."/>
            <person name="Lutzoni F."/>
            <person name="Magnuson J."/>
            <person name="Mondo S."/>
            <person name="Nolan M."/>
            <person name="Ohm R."/>
            <person name="Pangilinan J."/>
            <person name="Park H.-J."/>
            <person name="Ramirez L."/>
            <person name="Alfaro M."/>
            <person name="Sun H."/>
            <person name="Tritt A."/>
            <person name="Yoshinaga Y."/>
            <person name="Zwiers L.-H."/>
            <person name="Turgeon B."/>
            <person name="Goodwin S."/>
            <person name="Spatafora J."/>
            <person name="Crous P."/>
            <person name="Grigoriev I."/>
        </authorList>
    </citation>
    <scope>NUCLEOTIDE SEQUENCE</scope>
    <source>
        <strain evidence="1">CBS 119687</strain>
    </source>
</reference>
<protein>
    <submittedName>
        <fullName evidence="1">Uncharacterized protein</fullName>
    </submittedName>
</protein>
<evidence type="ECO:0000313" key="1">
    <source>
        <dbReference type="EMBL" id="KAF2133776.1"/>
    </source>
</evidence>
<sequence length="295" mass="32883">MPFHDKEWEDLQRDCDFFPAYTDYIYGLDTRPHVRKEPGLHPQLNARAQFPRPAEHPSFPAVSTSQFQSYSSGQGYSRWQGSAGVQQHRGLTQAPSQGLVGESKQLLSRVQPAMGTFAVQPDSVEGTKRRRLLNASQQRLTDTSSSPTASQQLLRDCRQLDGPLQGKNLTLLLVDTPDLTFRLPATLPTAAHQNVHAPATLSDSTKDHIRTFIPKVLHCLDIMNSPSFSQAQKDVAHAWVAAFRATLPHEVREYVNGLVTRLYASKCKGRTDTGGVKSGVEEQERVQQDGLRISW</sequence>
<dbReference type="AlphaFoldDB" id="A0A6A6AQG8"/>
<dbReference type="GeneID" id="54413111"/>
<gene>
    <name evidence="1" type="ORF">P153DRAFT_427700</name>
</gene>
<dbReference type="Proteomes" id="UP000799771">
    <property type="component" value="Unassembled WGS sequence"/>
</dbReference>
<dbReference type="OrthoDB" id="3784793at2759"/>
<keyword evidence="2" id="KW-1185">Reference proteome</keyword>
<organism evidence="1 2">
    <name type="scientific">Dothidotthia symphoricarpi CBS 119687</name>
    <dbReference type="NCBI Taxonomy" id="1392245"/>
    <lineage>
        <taxon>Eukaryota</taxon>
        <taxon>Fungi</taxon>
        <taxon>Dikarya</taxon>
        <taxon>Ascomycota</taxon>
        <taxon>Pezizomycotina</taxon>
        <taxon>Dothideomycetes</taxon>
        <taxon>Pleosporomycetidae</taxon>
        <taxon>Pleosporales</taxon>
        <taxon>Dothidotthiaceae</taxon>
        <taxon>Dothidotthia</taxon>
    </lineage>
</organism>
<proteinExistence type="predicted"/>
<dbReference type="EMBL" id="ML977498">
    <property type="protein sequence ID" value="KAF2133776.1"/>
    <property type="molecule type" value="Genomic_DNA"/>
</dbReference>
<accession>A0A6A6AQG8</accession>
<evidence type="ECO:0000313" key="2">
    <source>
        <dbReference type="Proteomes" id="UP000799771"/>
    </source>
</evidence>